<sequence>MSDDINDYQITPSDLGCGPEPENDPGVVEEAVESGAEKKEVRKSFA</sequence>
<evidence type="ECO:0000313" key="2">
    <source>
        <dbReference type="EMBL" id="KKN48409.1"/>
    </source>
</evidence>
<name>A0A0F9R0Y3_9ZZZZ</name>
<protein>
    <submittedName>
        <fullName evidence="2">Uncharacterized protein</fullName>
    </submittedName>
</protein>
<comment type="caution">
    <text evidence="2">The sequence shown here is derived from an EMBL/GenBank/DDBJ whole genome shotgun (WGS) entry which is preliminary data.</text>
</comment>
<dbReference type="AlphaFoldDB" id="A0A0F9R0Y3"/>
<accession>A0A0F9R0Y3</accession>
<dbReference type="EMBL" id="LAZR01001224">
    <property type="protein sequence ID" value="KKN48409.1"/>
    <property type="molecule type" value="Genomic_DNA"/>
</dbReference>
<evidence type="ECO:0000256" key="1">
    <source>
        <dbReference type="SAM" id="MobiDB-lite"/>
    </source>
</evidence>
<reference evidence="2" key="1">
    <citation type="journal article" date="2015" name="Nature">
        <title>Complex archaea that bridge the gap between prokaryotes and eukaryotes.</title>
        <authorList>
            <person name="Spang A."/>
            <person name="Saw J.H."/>
            <person name="Jorgensen S.L."/>
            <person name="Zaremba-Niedzwiedzka K."/>
            <person name="Martijn J."/>
            <person name="Lind A.E."/>
            <person name="van Eijk R."/>
            <person name="Schleper C."/>
            <person name="Guy L."/>
            <person name="Ettema T.J."/>
        </authorList>
    </citation>
    <scope>NUCLEOTIDE SEQUENCE</scope>
</reference>
<organism evidence="2">
    <name type="scientific">marine sediment metagenome</name>
    <dbReference type="NCBI Taxonomy" id="412755"/>
    <lineage>
        <taxon>unclassified sequences</taxon>
        <taxon>metagenomes</taxon>
        <taxon>ecological metagenomes</taxon>
    </lineage>
</organism>
<feature type="region of interest" description="Disordered" evidence="1">
    <location>
        <begin position="1"/>
        <end position="46"/>
    </location>
</feature>
<proteinExistence type="predicted"/>
<feature type="compositionally biased region" description="Basic and acidic residues" evidence="1">
    <location>
        <begin position="35"/>
        <end position="46"/>
    </location>
</feature>
<gene>
    <name evidence="2" type="ORF">LCGC14_0653560</name>
</gene>
<feature type="non-terminal residue" evidence="2">
    <location>
        <position position="46"/>
    </location>
</feature>